<dbReference type="STRING" id="675824.A0A1E3Q5D5"/>
<name>A0A1E3Q5D5_LIPST</name>
<reference evidence="6 7" key="1">
    <citation type="journal article" date="2016" name="Proc. Natl. Acad. Sci. U.S.A.">
        <title>Comparative genomics of biotechnologically important yeasts.</title>
        <authorList>
            <person name="Riley R."/>
            <person name="Haridas S."/>
            <person name="Wolfe K.H."/>
            <person name="Lopes M.R."/>
            <person name="Hittinger C.T."/>
            <person name="Goeker M."/>
            <person name="Salamov A.A."/>
            <person name="Wisecaver J.H."/>
            <person name="Long T.M."/>
            <person name="Calvey C.H."/>
            <person name="Aerts A.L."/>
            <person name="Barry K.W."/>
            <person name="Choi C."/>
            <person name="Clum A."/>
            <person name="Coughlan A.Y."/>
            <person name="Deshpande S."/>
            <person name="Douglass A.P."/>
            <person name="Hanson S.J."/>
            <person name="Klenk H.-P."/>
            <person name="LaButti K.M."/>
            <person name="Lapidus A."/>
            <person name="Lindquist E.A."/>
            <person name="Lipzen A.M."/>
            <person name="Meier-Kolthoff J.P."/>
            <person name="Ohm R.A."/>
            <person name="Otillar R.P."/>
            <person name="Pangilinan J.L."/>
            <person name="Peng Y."/>
            <person name="Rokas A."/>
            <person name="Rosa C.A."/>
            <person name="Scheuner C."/>
            <person name="Sibirny A.A."/>
            <person name="Slot J.C."/>
            <person name="Stielow J.B."/>
            <person name="Sun H."/>
            <person name="Kurtzman C.P."/>
            <person name="Blackwell M."/>
            <person name="Grigoriev I.V."/>
            <person name="Jeffries T.W."/>
        </authorList>
    </citation>
    <scope>NUCLEOTIDE SEQUENCE [LARGE SCALE GENOMIC DNA]</scope>
    <source>
        <strain evidence="6 7">NRRL Y-11557</strain>
    </source>
</reference>
<dbReference type="GO" id="GO:0016846">
    <property type="term" value="F:carbon-sulfur lyase activity"/>
    <property type="evidence" value="ECO:0007669"/>
    <property type="project" value="InterPro"/>
</dbReference>
<dbReference type="PANTHER" id="PTHR33337:SF31">
    <property type="entry name" value="DUF636 DOMAIN PROTEIN (AFU_ORTHOLOGUE AFUA_2G12650)"/>
    <property type="match status" value="1"/>
</dbReference>
<keyword evidence="2" id="KW-0479">Metal-binding</keyword>
<keyword evidence="7" id="KW-1185">Reference proteome</keyword>
<dbReference type="EMBL" id="KV454295">
    <property type="protein sequence ID" value="ODQ72352.1"/>
    <property type="molecule type" value="Genomic_DNA"/>
</dbReference>
<gene>
    <name evidence="6" type="ORF">LIPSTDRAFT_71868</name>
</gene>
<evidence type="ECO:0000256" key="2">
    <source>
        <dbReference type="ARBA" id="ARBA00022723"/>
    </source>
</evidence>
<dbReference type="Proteomes" id="UP000094385">
    <property type="component" value="Unassembled WGS sequence"/>
</dbReference>
<evidence type="ECO:0000313" key="7">
    <source>
        <dbReference type="Proteomes" id="UP000094385"/>
    </source>
</evidence>
<dbReference type="InterPro" id="IPR006913">
    <property type="entry name" value="CENP-V/GFA"/>
</dbReference>
<dbReference type="GO" id="GO:0046872">
    <property type="term" value="F:metal ion binding"/>
    <property type="evidence" value="ECO:0007669"/>
    <property type="project" value="UniProtKB-KW"/>
</dbReference>
<dbReference type="Gene3D" id="3.90.1590.10">
    <property type="entry name" value="glutathione-dependent formaldehyde- activating enzyme (gfa)"/>
    <property type="match status" value="1"/>
</dbReference>
<accession>A0A1E3Q5D5</accession>
<feature type="domain" description="CENP-V/GFA" evidence="5">
    <location>
        <begin position="19"/>
        <end position="90"/>
    </location>
</feature>
<keyword evidence="3" id="KW-0862">Zinc</keyword>
<dbReference type="Pfam" id="PF04828">
    <property type="entry name" value="GFA"/>
    <property type="match status" value="1"/>
</dbReference>
<dbReference type="AlphaFoldDB" id="A0A1E3Q5D5"/>
<keyword evidence="4" id="KW-0456">Lyase</keyword>
<dbReference type="SUPFAM" id="SSF51316">
    <property type="entry name" value="Mss4-like"/>
    <property type="match status" value="1"/>
</dbReference>
<protein>
    <recommendedName>
        <fullName evidence="5">CENP-V/GFA domain-containing protein</fullName>
    </recommendedName>
</protein>
<dbReference type="PANTHER" id="PTHR33337">
    <property type="entry name" value="GFA DOMAIN-CONTAINING PROTEIN"/>
    <property type="match status" value="1"/>
</dbReference>
<sequence length="131" mass="14539">MSGYALNHYNLGDMSLRLECHPISIAKSSLPVPVHLCHCDTSRHVSGILCSSYVPIPDAPFPVTSLTQHHSSPEVTRYFCSTCGCNPCSLRSVGRSRRLTDWRLPQGLWRRRTELCRGLAISGSEIRLMGA</sequence>
<dbReference type="OrthoDB" id="5422068at2759"/>
<comment type="similarity">
    <text evidence="1">Belongs to the Gfa family.</text>
</comment>
<evidence type="ECO:0000256" key="3">
    <source>
        <dbReference type="ARBA" id="ARBA00022833"/>
    </source>
</evidence>
<evidence type="ECO:0000259" key="5">
    <source>
        <dbReference type="Pfam" id="PF04828"/>
    </source>
</evidence>
<evidence type="ECO:0000256" key="4">
    <source>
        <dbReference type="ARBA" id="ARBA00023239"/>
    </source>
</evidence>
<dbReference type="InterPro" id="IPR011057">
    <property type="entry name" value="Mss4-like_sf"/>
</dbReference>
<organism evidence="6 7">
    <name type="scientific">Lipomyces starkeyi NRRL Y-11557</name>
    <dbReference type="NCBI Taxonomy" id="675824"/>
    <lineage>
        <taxon>Eukaryota</taxon>
        <taxon>Fungi</taxon>
        <taxon>Dikarya</taxon>
        <taxon>Ascomycota</taxon>
        <taxon>Saccharomycotina</taxon>
        <taxon>Lipomycetes</taxon>
        <taxon>Lipomycetales</taxon>
        <taxon>Lipomycetaceae</taxon>
        <taxon>Lipomyces</taxon>
    </lineage>
</organism>
<evidence type="ECO:0000313" key="6">
    <source>
        <dbReference type="EMBL" id="ODQ72352.1"/>
    </source>
</evidence>
<proteinExistence type="inferred from homology"/>
<evidence type="ECO:0000256" key="1">
    <source>
        <dbReference type="ARBA" id="ARBA00005495"/>
    </source>
</evidence>